<proteinExistence type="predicted"/>
<feature type="transmembrane region" description="Helical" evidence="1">
    <location>
        <begin position="12"/>
        <end position="30"/>
    </location>
</feature>
<evidence type="ECO:0000313" key="3">
    <source>
        <dbReference type="Proteomes" id="UP000031189"/>
    </source>
</evidence>
<name>A0A0B3VSZ7_9FIRM</name>
<evidence type="ECO:0000313" key="2">
    <source>
        <dbReference type="EMBL" id="KHS55963.1"/>
    </source>
</evidence>
<keyword evidence="1" id="KW-0812">Transmembrane</keyword>
<keyword evidence="1" id="KW-1133">Transmembrane helix</keyword>
<reference evidence="2 3" key="1">
    <citation type="submission" date="2014-12" db="EMBL/GenBank/DDBJ databases">
        <title>Draft genome sequence of Terrisporobacter sp. 08-306576, isolated from the blood culture of a bacteremia patient.</title>
        <authorList>
            <person name="Lund L.C."/>
            <person name="Sydenham T.V."/>
            <person name="Hogh S.V."/>
            <person name="Skov M.N."/>
            <person name="Kemp M."/>
            <person name="Justesen U.S."/>
        </authorList>
    </citation>
    <scope>NUCLEOTIDE SEQUENCE [LARGE SCALE GENOMIC DNA]</scope>
    <source>
        <strain evidence="2 3">08-306576</strain>
    </source>
</reference>
<comment type="caution">
    <text evidence="2">The sequence shown here is derived from an EMBL/GenBank/DDBJ whole genome shotgun (WGS) entry which is preliminary data.</text>
</comment>
<dbReference type="EMBL" id="JWHR01000132">
    <property type="protein sequence ID" value="KHS55963.1"/>
    <property type="molecule type" value="Genomic_DNA"/>
</dbReference>
<dbReference type="AlphaFoldDB" id="A0A0B3VSZ7"/>
<keyword evidence="1" id="KW-0472">Membrane</keyword>
<organism evidence="2 3">
    <name type="scientific">Terrisporobacter othiniensis</name>
    <dbReference type="NCBI Taxonomy" id="1577792"/>
    <lineage>
        <taxon>Bacteria</taxon>
        <taxon>Bacillati</taxon>
        <taxon>Bacillota</taxon>
        <taxon>Clostridia</taxon>
        <taxon>Peptostreptococcales</taxon>
        <taxon>Peptostreptococcaceae</taxon>
        <taxon>Terrisporobacter</taxon>
    </lineage>
</organism>
<dbReference type="Proteomes" id="UP000031189">
    <property type="component" value="Unassembled WGS sequence"/>
</dbReference>
<gene>
    <name evidence="2" type="ORF">QX51_16380</name>
</gene>
<dbReference type="RefSeq" id="WP_039680980.1">
    <property type="nucleotide sequence ID" value="NZ_JWHR01000132.1"/>
</dbReference>
<accession>A0A0B3VSZ7</accession>
<protein>
    <recommendedName>
        <fullName evidence="4">Tetratricopeptide repeat-like domain-containing protein</fullName>
    </recommendedName>
</protein>
<sequence length="137" mass="15897">MWGENGKGKKLILLFSIIVIIFGTSIYFIGDRKKTLKENSTEISGMKAYFELSREYLNESQFTKSEEAFKDLKELGINEGKKEDIVKYSLLRAHDISFYAEGKNKAVEILEDALELAKEINYDNIEDVYFELGRAYW</sequence>
<keyword evidence="3" id="KW-1185">Reference proteome</keyword>
<evidence type="ECO:0008006" key="4">
    <source>
        <dbReference type="Google" id="ProtNLM"/>
    </source>
</evidence>
<evidence type="ECO:0000256" key="1">
    <source>
        <dbReference type="SAM" id="Phobius"/>
    </source>
</evidence>